<reference evidence="11" key="1">
    <citation type="submission" date="2015-07" db="EMBL/GenBank/DDBJ databases">
        <title>Near-Complete Genome Sequence of the Cellulolytic Bacterium Bacteroides (Pseudobacteroides) cellulosolvens ATCC 35603.</title>
        <authorList>
            <person name="Dassa B."/>
            <person name="Utturkar S.M."/>
            <person name="Klingeman D.M."/>
            <person name="Hurt R.A."/>
            <person name="Keller M."/>
            <person name="Xu J."/>
            <person name="Reddy Y.H.K."/>
            <person name="Borovok I."/>
            <person name="Grinberg I.R."/>
            <person name="Lamed R."/>
            <person name="Zhivin O."/>
            <person name="Bayer E.A."/>
            <person name="Brown S.D."/>
        </authorList>
    </citation>
    <scope>NUCLEOTIDE SEQUENCE [LARGE SCALE GENOMIC DNA]</scope>
    <source>
        <strain evidence="11">DSM 2933</strain>
    </source>
</reference>
<sequence>MAIVINNLRHTYMVGSPYEKNALIDINININDGESVGIIGHTGSGKSTLVQHLNGILMPVSGSININGIDVNKKNMKEIRKQVGLVFQYPEHQLFEETVFKDIGYGLSKQGYEGKTVEEKILQTINIIGLDKNLLEKSPFRLSGGEKRKVAIAGVLAMKPKVLILDEPGAGLDPKGRDEIYDAVVKFKKENNATIILVSHSMEDLARYVDRIIVLNRGRIEMDGTVAEVFKNDELLKNIGLSVPQITCFMRLLKKKLPELNSDVFTVKEAKEAILGYLNKREI</sequence>
<evidence type="ECO:0000313" key="10">
    <source>
        <dbReference type="EMBL" id="KNY27235.1"/>
    </source>
</evidence>
<keyword evidence="11" id="KW-1185">Reference proteome</keyword>
<dbReference type="NCBIfam" id="TIGR04521">
    <property type="entry name" value="ECF_ATPase_2"/>
    <property type="match status" value="1"/>
</dbReference>
<dbReference type="PATRIC" id="fig|398512.5.peg.2609"/>
<comment type="similarity">
    <text evidence="8">Belongs to the ABC transporter superfamily. Energy-coupling factor EcfA family.</text>
</comment>
<dbReference type="PANTHER" id="PTHR43553:SF27">
    <property type="entry name" value="ENERGY-COUPLING FACTOR TRANSPORTER ATP-BINDING PROTEIN ECFA2"/>
    <property type="match status" value="1"/>
</dbReference>
<keyword evidence="6" id="KW-1278">Translocase</keyword>
<dbReference type="EC" id="7.-.-.-" evidence="8"/>
<proteinExistence type="inferred from homology"/>
<dbReference type="GO" id="GO:0005524">
    <property type="term" value="F:ATP binding"/>
    <property type="evidence" value="ECO:0007669"/>
    <property type="project" value="UniProtKB-UniRule"/>
</dbReference>
<name>A0A0L6JND3_9FIRM</name>
<keyword evidence="10" id="KW-0378">Hydrolase</keyword>
<dbReference type="EMBL" id="LGTC01000001">
    <property type="protein sequence ID" value="KNY27235.1"/>
    <property type="molecule type" value="Genomic_DNA"/>
</dbReference>
<gene>
    <name evidence="10" type="ORF">Bccel_2503</name>
</gene>
<dbReference type="InterPro" id="IPR015856">
    <property type="entry name" value="ABC_transpr_CbiO/EcfA_su"/>
</dbReference>
<protein>
    <recommendedName>
        <fullName evidence="8">Energy-coupling factor transporter ATP-binding protein EcfA2</fullName>
        <ecNumber evidence="8">7.-.-.-</ecNumber>
    </recommendedName>
</protein>
<dbReference type="Gene3D" id="3.40.50.300">
    <property type="entry name" value="P-loop containing nucleotide triphosphate hydrolases"/>
    <property type="match status" value="1"/>
</dbReference>
<comment type="caution">
    <text evidence="10">The sequence shown here is derived from an EMBL/GenBank/DDBJ whole genome shotgun (WGS) entry which is preliminary data.</text>
</comment>
<dbReference type="Pfam" id="PF00005">
    <property type="entry name" value="ABC_tran"/>
    <property type="match status" value="1"/>
</dbReference>
<dbReference type="GO" id="GO:0043190">
    <property type="term" value="C:ATP-binding cassette (ABC) transporter complex"/>
    <property type="evidence" value="ECO:0007669"/>
    <property type="project" value="TreeGrafter"/>
</dbReference>
<evidence type="ECO:0000313" key="11">
    <source>
        <dbReference type="Proteomes" id="UP000036923"/>
    </source>
</evidence>
<evidence type="ECO:0000256" key="7">
    <source>
        <dbReference type="ARBA" id="ARBA00023136"/>
    </source>
</evidence>
<keyword evidence="5 8" id="KW-0067">ATP-binding</keyword>
<dbReference type="eggNOG" id="COG1122">
    <property type="taxonomic scope" value="Bacteria"/>
</dbReference>
<keyword evidence="7 8" id="KW-0472">Membrane</keyword>
<accession>A0A0L6JND3</accession>
<evidence type="ECO:0000256" key="6">
    <source>
        <dbReference type="ARBA" id="ARBA00022967"/>
    </source>
</evidence>
<dbReference type="InterPro" id="IPR003439">
    <property type="entry name" value="ABC_transporter-like_ATP-bd"/>
</dbReference>
<evidence type="ECO:0000256" key="3">
    <source>
        <dbReference type="ARBA" id="ARBA00022475"/>
    </source>
</evidence>
<evidence type="ECO:0000256" key="1">
    <source>
        <dbReference type="ARBA" id="ARBA00004202"/>
    </source>
</evidence>
<keyword evidence="3 8" id="KW-1003">Cell membrane</keyword>
<dbReference type="Proteomes" id="UP000036923">
    <property type="component" value="Unassembled WGS sequence"/>
</dbReference>
<dbReference type="InterPro" id="IPR050095">
    <property type="entry name" value="ECF_ABC_transporter_ATP-bd"/>
</dbReference>
<dbReference type="InterPro" id="IPR017871">
    <property type="entry name" value="ABC_transporter-like_CS"/>
</dbReference>
<keyword evidence="2 8" id="KW-0813">Transport</keyword>
<evidence type="ECO:0000256" key="8">
    <source>
        <dbReference type="RuleBase" id="RU365104"/>
    </source>
</evidence>
<dbReference type="CDD" id="cd03225">
    <property type="entry name" value="ABC_cobalt_CbiO_domain1"/>
    <property type="match status" value="1"/>
</dbReference>
<evidence type="ECO:0000256" key="2">
    <source>
        <dbReference type="ARBA" id="ARBA00022448"/>
    </source>
</evidence>
<comment type="subunit">
    <text evidence="8">Forms a stable energy-coupling factor (ECF) transporter complex composed of 2 membrane-embedded substrate-binding proteins (S component), 2 ATP-binding proteins (A component) and 2 transmembrane proteins (T component).</text>
</comment>
<dbReference type="InterPro" id="IPR003593">
    <property type="entry name" value="AAA+_ATPase"/>
</dbReference>
<dbReference type="AlphaFoldDB" id="A0A0L6JND3"/>
<dbReference type="NCBIfam" id="NF010158">
    <property type="entry name" value="PRK13637.1"/>
    <property type="match status" value="1"/>
</dbReference>
<dbReference type="OrthoDB" id="9784332at2"/>
<comment type="subcellular location">
    <subcellularLocation>
        <location evidence="1 8">Cell membrane</location>
        <topology evidence="1 8">Peripheral membrane protein</topology>
    </subcellularLocation>
</comment>
<dbReference type="SUPFAM" id="SSF52540">
    <property type="entry name" value="P-loop containing nucleoside triphosphate hydrolases"/>
    <property type="match status" value="1"/>
</dbReference>
<dbReference type="STRING" id="398512.Bccel_2503"/>
<feature type="domain" description="ABC transporter" evidence="9">
    <location>
        <begin position="8"/>
        <end position="242"/>
    </location>
</feature>
<dbReference type="InterPro" id="IPR030946">
    <property type="entry name" value="EcfA2"/>
</dbReference>
<dbReference type="PROSITE" id="PS50893">
    <property type="entry name" value="ABC_TRANSPORTER_2"/>
    <property type="match status" value="1"/>
</dbReference>
<dbReference type="FunFam" id="3.40.50.300:FF:000224">
    <property type="entry name" value="Energy-coupling factor transporter ATP-binding protein EcfA"/>
    <property type="match status" value="1"/>
</dbReference>
<dbReference type="GO" id="GO:0042626">
    <property type="term" value="F:ATPase-coupled transmembrane transporter activity"/>
    <property type="evidence" value="ECO:0007669"/>
    <property type="project" value="TreeGrafter"/>
</dbReference>
<evidence type="ECO:0000259" key="9">
    <source>
        <dbReference type="PROSITE" id="PS50893"/>
    </source>
</evidence>
<evidence type="ECO:0000256" key="5">
    <source>
        <dbReference type="ARBA" id="ARBA00022840"/>
    </source>
</evidence>
<organism evidence="10 11">
    <name type="scientific">Pseudobacteroides cellulosolvens ATCC 35603 = DSM 2933</name>
    <dbReference type="NCBI Taxonomy" id="398512"/>
    <lineage>
        <taxon>Bacteria</taxon>
        <taxon>Bacillati</taxon>
        <taxon>Bacillota</taxon>
        <taxon>Clostridia</taxon>
        <taxon>Eubacteriales</taxon>
        <taxon>Oscillospiraceae</taxon>
        <taxon>Pseudobacteroides</taxon>
    </lineage>
</organism>
<keyword evidence="4 8" id="KW-0547">Nucleotide-binding</keyword>
<dbReference type="InterPro" id="IPR027417">
    <property type="entry name" value="P-loop_NTPase"/>
</dbReference>
<comment type="function">
    <text evidence="8">ATP-binding (A) component of a common energy-coupling factor (ECF) ABC-transporter complex.</text>
</comment>
<dbReference type="PROSITE" id="PS00211">
    <property type="entry name" value="ABC_TRANSPORTER_1"/>
    <property type="match status" value="1"/>
</dbReference>
<dbReference type="GO" id="GO:0016887">
    <property type="term" value="F:ATP hydrolysis activity"/>
    <property type="evidence" value="ECO:0007669"/>
    <property type="project" value="InterPro"/>
</dbReference>
<dbReference type="PANTHER" id="PTHR43553">
    <property type="entry name" value="HEAVY METAL TRANSPORTER"/>
    <property type="match status" value="1"/>
</dbReference>
<dbReference type="SMART" id="SM00382">
    <property type="entry name" value="AAA"/>
    <property type="match status" value="1"/>
</dbReference>
<evidence type="ECO:0000256" key="4">
    <source>
        <dbReference type="ARBA" id="ARBA00022741"/>
    </source>
</evidence>